<dbReference type="EMBL" id="KV426007">
    <property type="protein sequence ID" value="KZV92513.1"/>
    <property type="molecule type" value="Genomic_DNA"/>
</dbReference>
<proteinExistence type="predicted"/>
<dbReference type="Pfam" id="PF01494">
    <property type="entry name" value="FAD_binding_3"/>
    <property type="match status" value="1"/>
</dbReference>
<accession>A0A165HVD6</accession>
<dbReference type="PANTHER" id="PTHR43004:SF19">
    <property type="entry name" value="BINDING MONOOXYGENASE, PUTATIVE (JCVI)-RELATED"/>
    <property type="match status" value="1"/>
</dbReference>
<gene>
    <name evidence="6" type="ORF">EXIGLDRAFT_749651</name>
</gene>
<keyword evidence="6" id="KW-0503">Monooxygenase</keyword>
<dbReference type="Gene3D" id="3.30.9.10">
    <property type="entry name" value="D-Amino Acid Oxidase, subunit A, domain 2"/>
    <property type="match status" value="1"/>
</dbReference>
<dbReference type="Proteomes" id="UP000077266">
    <property type="component" value="Unassembled WGS sequence"/>
</dbReference>
<evidence type="ECO:0000313" key="6">
    <source>
        <dbReference type="EMBL" id="KZV92513.1"/>
    </source>
</evidence>
<evidence type="ECO:0000256" key="1">
    <source>
        <dbReference type="ARBA" id="ARBA00001974"/>
    </source>
</evidence>
<organism evidence="6 7">
    <name type="scientific">Exidia glandulosa HHB12029</name>
    <dbReference type="NCBI Taxonomy" id="1314781"/>
    <lineage>
        <taxon>Eukaryota</taxon>
        <taxon>Fungi</taxon>
        <taxon>Dikarya</taxon>
        <taxon>Basidiomycota</taxon>
        <taxon>Agaricomycotina</taxon>
        <taxon>Agaricomycetes</taxon>
        <taxon>Auriculariales</taxon>
        <taxon>Exidiaceae</taxon>
        <taxon>Exidia</taxon>
    </lineage>
</organism>
<dbReference type="InterPro" id="IPR036188">
    <property type="entry name" value="FAD/NAD-bd_sf"/>
</dbReference>
<name>A0A165HVD6_EXIGL</name>
<dbReference type="InterPro" id="IPR050641">
    <property type="entry name" value="RIFMO-like"/>
</dbReference>
<feature type="domain" description="FAD-binding" evidence="5">
    <location>
        <begin position="10"/>
        <end position="351"/>
    </location>
</feature>
<keyword evidence="3" id="KW-0274">FAD</keyword>
<dbReference type="SUPFAM" id="SSF54373">
    <property type="entry name" value="FAD-linked reductases, C-terminal domain"/>
    <property type="match status" value="1"/>
</dbReference>
<keyword evidence="4" id="KW-0560">Oxidoreductase</keyword>
<sequence>MSSPAVSGTVDILVVGAGPVGLLSSFLTTNLGLKVLAIDKSDGPLKLGRADAMNARTLQLLQTLQSGIFDELYPQGLICNTSSTFKDGQFASRQSKWWEALAGCEHRHFLMLGQPYVEDILDRRLQELENPVQRHTTVTRIWTSSDDTAVFATLLHNDGEEEIIQAKYLIGADGSHSFVRKALDIAFEGEGIDMTWAVIDCETETTFPNVPEIINFQVETSDVARIPREGKINRYYVHMDSRDFTTEDAIAKIERALQPHPIKFTRIEWASQFTVQERIAKQFVWKNRVFLAGDAGHVHSVNGGQGLNTGLMDAFNLSWKIYLHAQGLANDMILQSYEQERRPVAQTVIETAGKLVRATKYARGLAPGTFFADSSTECRD</sequence>
<dbReference type="AlphaFoldDB" id="A0A165HVD6"/>
<evidence type="ECO:0000256" key="4">
    <source>
        <dbReference type="ARBA" id="ARBA00023002"/>
    </source>
</evidence>
<dbReference type="OrthoDB" id="1716816at2759"/>
<dbReference type="Gene3D" id="3.50.50.60">
    <property type="entry name" value="FAD/NAD(P)-binding domain"/>
    <property type="match status" value="1"/>
</dbReference>
<dbReference type="GO" id="GO:0071949">
    <property type="term" value="F:FAD binding"/>
    <property type="evidence" value="ECO:0007669"/>
    <property type="project" value="InterPro"/>
</dbReference>
<evidence type="ECO:0000313" key="7">
    <source>
        <dbReference type="Proteomes" id="UP000077266"/>
    </source>
</evidence>
<reference evidence="6 7" key="1">
    <citation type="journal article" date="2016" name="Mol. Biol. Evol.">
        <title>Comparative Genomics of Early-Diverging Mushroom-Forming Fungi Provides Insights into the Origins of Lignocellulose Decay Capabilities.</title>
        <authorList>
            <person name="Nagy L.G."/>
            <person name="Riley R."/>
            <person name="Tritt A."/>
            <person name="Adam C."/>
            <person name="Daum C."/>
            <person name="Floudas D."/>
            <person name="Sun H."/>
            <person name="Yadav J.S."/>
            <person name="Pangilinan J."/>
            <person name="Larsson K.H."/>
            <person name="Matsuura K."/>
            <person name="Barry K."/>
            <person name="Labutti K."/>
            <person name="Kuo R."/>
            <person name="Ohm R.A."/>
            <person name="Bhattacharya S.S."/>
            <person name="Shirouzu T."/>
            <person name="Yoshinaga Y."/>
            <person name="Martin F.M."/>
            <person name="Grigoriev I.V."/>
            <person name="Hibbett D.S."/>
        </authorList>
    </citation>
    <scope>NUCLEOTIDE SEQUENCE [LARGE SCALE GENOMIC DNA]</scope>
    <source>
        <strain evidence="6 7">HHB12029</strain>
    </source>
</reference>
<evidence type="ECO:0000256" key="3">
    <source>
        <dbReference type="ARBA" id="ARBA00022827"/>
    </source>
</evidence>
<dbReference type="SUPFAM" id="SSF51905">
    <property type="entry name" value="FAD/NAD(P)-binding domain"/>
    <property type="match status" value="1"/>
</dbReference>
<evidence type="ECO:0000256" key="2">
    <source>
        <dbReference type="ARBA" id="ARBA00022630"/>
    </source>
</evidence>
<dbReference type="PANTHER" id="PTHR43004">
    <property type="entry name" value="TRK SYSTEM POTASSIUM UPTAKE PROTEIN"/>
    <property type="match status" value="1"/>
</dbReference>
<dbReference type="STRING" id="1314781.A0A165HVD6"/>
<dbReference type="InParanoid" id="A0A165HVD6"/>
<dbReference type="GO" id="GO:0016709">
    <property type="term" value="F:oxidoreductase activity, acting on paired donors, with incorporation or reduction of molecular oxygen, NAD(P)H as one donor, and incorporation of one atom of oxygen"/>
    <property type="evidence" value="ECO:0007669"/>
    <property type="project" value="UniProtKB-ARBA"/>
</dbReference>
<keyword evidence="2" id="KW-0285">Flavoprotein</keyword>
<dbReference type="InterPro" id="IPR002938">
    <property type="entry name" value="FAD-bd"/>
</dbReference>
<comment type="cofactor">
    <cofactor evidence="1">
        <name>FAD</name>
        <dbReference type="ChEBI" id="CHEBI:57692"/>
    </cofactor>
</comment>
<protein>
    <submittedName>
        <fullName evidence="6">FAD-binding monooxygenase</fullName>
    </submittedName>
</protein>
<dbReference type="PRINTS" id="PR00420">
    <property type="entry name" value="RNGMNOXGNASE"/>
</dbReference>
<evidence type="ECO:0000259" key="5">
    <source>
        <dbReference type="Pfam" id="PF01494"/>
    </source>
</evidence>
<keyword evidence="7" id="KW-1185">Reference proteome</keyword>